<dbReference type="Proteomes" id="UP000638043">
    <property type="component" value="Unassembled WGS sequence"/>
</dbReference>
<feature type="domain" description="Protein kinase" evidence="5">
    <location>
        <begin position="6"/>
        <end position="259"/>
    </location>
</feature>
<keyword evidence="4" id="KW-0067">ATP-binding</keyword>
<sequence>MLPDRYEIKEIIHATEISRVCVVERDGQEFVAKLPPLGNEHAEKRFAREILALQRAAGLNTIPLSDFDDSLSWYVMPRAVGNLASFPAPFTVDAAIAVLEAITSSLAALHAAGEVHRDLKPGNILWLHDAQGGRWVVADFGIVRNPAGLTTTGLTRTGRFLGTDGWAAPEQSVDAHAVTPTADVYAAGLIAAWMLTGVHPSAGAVDHLVGKPLSSAISRAVSEKPHRRHASMDAFMEACRAELVQTKPSLASLIAQGAFNEITSVGIAQPGVRDAQLDALAALTPQERDRWFSAEREGLTDVLTKAIDGLVDDVNMISFSVTVDPILKHGVEVLHKLALSQLPGTRQFAVTVFGGIADIHQFAPASLALDRIDALPIQAQETIRAALHEAGAWDFFAQMASDRFPSRRRTPLLIELAGQ</sequence>
<comment type="caution">
    <text evidence="6">The sequence shown here is derived from an EMBL/GenBank/DDBJ whole genome shotgun (WGS) entry which is preliminary data.</text>
</comment>
<protein>
    <recommendedName>
        <fullName evidence="5">Protein kinase domain-containing protein</fullName>
    </recommendedName>
</protein>
<evidence type="ECO:0000313" key="6">
    <source>
        <dbReference type="EMBL" id="GGO61496.1"/>
    </source>
</evidence>
<dbReference type="PANTHER" id="PTHR43289:SF34">
    <property type="entry name" value="SERINE_THREONINE-PROTEIN KINASE YBDM-RELATED"/>
    <property type="match status" value="1"/>
</dbReference>
<keyword evidence="2" id="KW-0547">Nucleotide-binding</keyword>
<dbReference type="SUPFAM" id="SSF56112">
    <property type="entry name" value="Protein kinase-like (PK-like)"/>
    <property type="match status" value="1"/>
</dbReference>
<dbReference type="SMART" id="SM00220">
    <property type="entry name" value="S_TKc"/>
    <property type="match status" value="1"/>
</dbReference>
<gene>
    <name evidence="6" type="ORF">GCM10010910_09440</name>
</gene>
<evidence type="ECO:0000256" key="2">
    <source>
        <dbReference type="ARBA" id="ARBA00022741"/>
    </source>
</evidence>
<dbReference type="PANTHER" id="PTHR43289">
    <property type="entry name" value="MITOGEN-ACTIVATED PROTEIN KINASE KINASE KINASE 20-RELATED"/>
    <property type="match status" value="1"/>
</dbReference>
<evidence type="ECO:0000259" key="5">
    <source>
        <dbReference type="PROSITE" id="PS50011"/>
    </source>
</evidence>
<dbReference type="Pfam" id="PF00069">
    <property type="entry name" value="Pkinase"/>
    <property type="match status" value="1"/>
</dbReference>
<evidence type="ECO:0000256" key="3">
    <source>
        <dbReference type="ARBA" id="ARBA00022777"/>
    </source>
</evidence>
<name>A0ABQ2MYS9_9MICO</name>
<evidence type="ECO:0000256" key="1">
    <source>
        <dbReference type="ARBA" id="ARBA00022679"/>
    </source>
</evidence>
<evidence type="ECO:0000256" key="4">
    <source>
        <dbReference type="ARBA" id="ARBA00022840"/>
    </source>
</evidence>
<reference evidence="7" key="1">
    <citation type="journal article" date="2019" name="Int. J. Syst. Evol. Microbiol.">
        <title>The Global Catalogue of Microorganisms (GCM) 10K type strain sequencing project: providing services to taxonomists for standard genome sequencing and annotation.</title>
        <authorList>
            <consortium name="The Broad Institute Genomics Platform"/>
            <consortium name="The Broad Institute Genome Sequencing Center for Infectious Disease"/>
            <person name="Wu L."/>
            <person name="Ma J."/>
        </authorList>
    </citation>
    <scope>NUCLEOTIDE SEQUENCE [LARGE SCALE GENOMIC DNA]</scope>
    <source>
        <strain evidence="7">CGMCC 4.7181</strain>
    </source>
</reference>
<accession>A0ABQ2MYS9</accession>
<keyword evidence="3" id="KW-0418">Kinase</keyword>
<dbReference type="EMBL" id="BMMQ01000002">
    <property type="protein sequence ID" value="GGO61496.1"/>
    <property type="molecule type" value="Genomic_DNA"/>
</dbReference>
<organism evidence="6 7">
    <name type="scientific">Microbacterium nanhaiense</name>
    <dbReference type="NCBI Taxonomy" id="1301026"/>
    <lineage>
        <taxon>Bacteria</taxon>
        <taxon>Bacillati</taxon>
        <taxon>Actinomycetota</taxon>
        <taxon>Actinomycetes</taxon>
        <taxon>Micrococcales</taxon>
        <taxon>Microbacteriaceae</taxon>
        <taxon>Microbacterium</taxon>
    </lineage>
</organism>
<keyword evidence="1" id="KW-0808">Transferase</keyword>
<dbReference type="InterPro" id="IPR000719">
    <property type="entry name" value="Prot_kinase_dom"/>
</dbReference>
<dbReference type="PROSITE" id="PS50011">
    <property type="entry name" value="PROTEIN_KINASE_DOM"/>
    <property type="match status" value="1"/>
</dbReference>
<proteinExistence type="predicted"/>
<dbReference type="Gene3D" id="1.10.510.10">
    <property type="entry name" value="Transferase(Phosphotransferase) domain 1"/>
    <property type="match status" value="1"/>
</dbReference>
<keyword evidence="7" id="KW-1185">Reference proteome</keyword>
<evidence type="ECO:0000313" key="7">
    <source>
        <dbReference type="Proteomes" id="UP000638043"/>
    </source>
</evidence>
<dbReference type="InterPro" id="IPR011009">
    <property type="entry name" value="Kinase-like_dom_sf"/>
</dbReference>